<evidence type="ECO:0000259" key="5">
    <source>
        <dbReference type="Pfam" id="PF01261"/>
    </source>
</evidence>
<dbReference type="GO" id="GO:0046487">
    <property type="term" value="P:glyoxylate metabolic process"/>
    <property type="evidence" value="ECO:0007669"/>
    <property type="project" value="TreeGrafter"/>
</dbReference>
<feature type="active site" description="Proton donor/acceptor" evidence="3">
    <location>
        <position position="274"/>
    </location>
</feature>
<evidence type="ECO:0000256" key="3">
    <source>
        <dbReference type="PIRSR" id="PIRSR006241-50"/>
    </source>
</evidence>
<gene>
    <name evidence="6" type="ORF">NT6N_13350</name>
</gene>
<feature type="active site" description="Proton donor/acceptor" evidence="3">
    <location>
        <position position="174"/>
    </location>
</feature>
<keyword evidence="1 2" id="KW-0413">Isomerase</keyword>
<dbReference type="KEGG" id="osu:NT6N_13350"/>
<dbReference type="PANTHER" id="PTHR43489:SF6">
    <property type="entry name" value="HYDROXYPYRUVATE ISOMERASE-RELATED"/>
    <property type="match status" value="1"/>
</dbReference>
<protein>
    <recommendedName>
        <fullName evidence="5">Xylose isomerase-like TIM barrel domain-containing protein</fullName>
    </recommendedName>
</protein>
<dbReference type="PIRSF" id="PIRSF006241">
    <property type="entry name" value="HyI"/>
    <property type="match status" value="1"/>
</dbReference>
<feature type="chain" id="PRO_5043837756" description="Xylose isomerase-like TIM barrel domain-containing protein" evidence="4">
    <location>
        <begin position="25"/>
        <end position="297"/>
    </location>
</feature>
<accession>A0AAT9FJW6</accession>
<comment type="similarity">
    <text evidence="2">Belongs to the hyi family.</text>
</comment>
<dbReference type="PANTHER" id="PTHR43489">
    <property type="entry name" value="ISOMERASE"/>
    <property type="match status" value="1"/>
</dbReference>
<dbReference type="EMBL" id="AP026866">
    <property type="protein sequence ID" value="BDS06295.1"/>
    <property type="molecule type" value="Genomic_DNA"/>
</dbReference>
<dbReference type="InterPro" id="IPR036237">
    <property type="entry name" value="Xyl_isomerase-like_sf"/>
</dbReference>
<evidence type="ECO:0000256" key="1">
    <source>
        <dbReference type="ARBA" id="ARBA00023235"/>
    </source>
</evidence>
<proteinExistence type="inferred from homology"/>
<dbReference type="AlphaFoldDB" id="A0AAT9FJW6"/>
<evidence type="ECO:0000256" key="2">
    <source>
        <dbReference type="PIRNR" id="PIRNR006241"/>
    </source>
</evidence>
<name>A0AAT9FJW6_9BACT</name>
<evidence type="ECO:0000256" key="4">
    <source>
        <dbReference type="SAM" id="SignalP"/>
    </source>
</evidence>
<feature type="domain" description="Xylose isomerase-like TIM barrel" evidence="5">
    <location>
        <begin position="54"/>
        <end position="289"/>
    </location>
</feature>
<keyword evidence="4" id="KW-0732">Signal</keyword>
<dbReference type="SUPFAM" id="SSF51658">
    <property type="entry name" value="Xylose isomerase-like"/>
    <property type="match status" value="1"/>
</dbReference>
<organism evidence="6">
    <name type="scientific">Oceaniferula spumae</name>
    <dbReference type="NCBI Taxonomy" id="2979115"/>
    <lineage>
        <taxon>Bacteria</taxon>
        <taxon>Pseudomonadati</taxon>
        <taxon>Verrucomicrobiota</taxon>
        <taxon>Verrucomicrobiia</taxon>
        <taxon>Verrucomicrobiales</taxon>
        <taxon>Verrucomicrobiaceae</taxon>
        <taxon>Oceaniferula</taxon>
    </lineage>
</organism>
<dbReference type="Pfam" id="PF01261">
    <property type="entry name" value="AP_endonuc_2"/>
    <property type="match status" value="1"/>
</dbReference>
<dbReference type="InterPro" id="IPR013022">
    <property type="entry name" value="Xyl_isomerase-like_TIM-brl"/>
</dbReference>
<feature type="signal peptide" evidence="4">
    <location>
        <begin position="1"/>
        <end position="24"/>
    </location>
</feature>
<dbReference type="InterPro" id="IPR026040">
    <property type="entry name" value="HyI-like"/>
</dbReference>
<sequence>MNRRNFTKISLAGALAIPARMASAADAEAPYKSLFAPHPRMLPTAPKDYMDQMQFAYDHGFRAWEDNRLSRQDRKIWDKVGEFCKDKKFTMGVSIITDGRGLDFSNPSKEEMAQIEADMKLGIELSKATGQIHMTYVPGGRNEMPRNEQIVRAADTVKRCCDLVEEHGIIFCQEPISHPMSNKDPLIKTFADGHLLCKTVNRKSCKLLADFFHEGELGYGDKLIENAEKVWDQVAYVQYGDSPGRKEPGTGKLDYTAVTKWLRKKGYQGVIGMEHKASGKGKEGLDALLASYRAIDA</sequence>
<dbReference type="InterPro" id="IPR050417">
    <property type="entry name" value="Sugar_Epim/Isomerase"/>
</dbReference>
<dbReference type="GO" id="GO:0008903">
    <property type="term" value="F:hydroxypyruvate isomerase activity"/>
    <property type="evidence" value="ECO:0007669"/>
    <property type="project" value="TreeGrafter"/>
</dbReference>
<dbReference type="Gene3D" id="3.20.20.150">
    <property type="entry name" value="Divalent-metal-dependent TIM barrel enzymes"/>
    <property type="match status" value="1"/>
</dbReference>
<evidence type="ECO:0000313" key="6">
    <source>
        <dbReference type="EMBL" id="BDS06295.1"/>
    </source>
</evidence>
<reference evidence="6" key="1">
    <citation type="submission" date="2024-07" db="EMBL/GenBank/DDBJ databases">
        <title>Complete genome sequence of Verrucomicrobiaceae bacterium NT6N.</title>
        <authorList>
            <person name="Huang C."/>
            <person name="Takami H."/>
            <person name="Hamasaki K."/>
        </authorList>
    </citation>
    <scope>NUCLEOTIDE SEQUENCE</scope>
    <source>
        <strain evidence="6">NT6N</strain>
    </source>
</reference>